<accession>A0A914VQA5</accession>
<name>A0A914VQA5_9BILA</name>
<sequence length="100" mass="10813">MNQLRLDRSLSSPEEQSMPIEQMNGEVTLDDDVPVLPLPSAGPEEESDDDRAFTSENATPPSITATLPVTAESTTLAADVPPPRRSPRPTKGVQLSRYVP</sequence>
<proteinExistence type="predicted"/>
<dbReference type="Proteomes" id="UP000887566">
    <property type="component" value="Unplaced"/>
</dbReference>
<evidence type="ECO:0000256" key="1">
    <source>
        <dbReference type="SAM" id="MobiDB-lite"/>
    </source>
</evidence>
<evidence type="ECO:0000313" key="3">
    <source>
        <dbReference type="WBParaSite" id="PSAMB.scaffold2296size24063.g17229.t1"/>
    </source>
</evidence>
<feature type="compositionally biased region" description="Polar residues" evidence="1">
    <location>
        <begin position="54"/>
        <end position="76"/>
    </location>
</feature>
<feature type="region of interest" description="Disordered" evidence="1">
    <location>
        <begin position="1"/>
        <end position="100"/>
    </location>
</feature>
<dbReference type="AlphaFoldDB" id="A0A914VQA5"/>
<keyword evidence="2" id="KW-1185">Reference proteome</keyword>
<dbReference type="WBParaSite" id="PSAMB.scaffold2296size24063.g17229.t1">
    <property type="protein sequence ID" value="PSAMB.scaffold2296size24063.g17229.t1"/>
    <property type="gene ID" value="PSAMB.scaffold2296size24063.g17229"/>
</dbReference>
<reference evidence="3" key="1">
    <citation type="submission" date="2022-11" db="UniProtKB">
        <authorList>
            <consortium name="WormBaseParasite"/>
        </authorList>
    </citation>
    <scope>IDENTIFICATION</scope>
</reference>
<evidence type="ECO:0000313" key="2">
    <source>
        <dbReference type="Proteomes" id="UP000887566"/>
    </source>
</evidence>
<organism evidence="2 3">
    <name type="scientific">Plectus sambesii</name>
    <dbReference type="NCBI Taxonomy" id="2011161"/>
    <lineage>
        <taxon>Eukaryota</taxon>
        <taxon>Metazoa</taxon>
        <taxon>Ecdysozoa</taxon>
        <taxon>Nematoda</taxon>
        <taxon>Chromadorea</taxon>
        <taxon>Plectida</taxon>
        <taxon>Plectina</taxon>
        <taxon>Plectoidea</taxon>
        <taxon>Plectidae</taxon>
        <taxon>Plectus</taxon>
    </lineage>
</organism>
<protein>
    <submittedName>
        <fullName evidence="3">Uncharacterized protein</fullName>
    </submittedName>
</protein>